<dbReference type="InterPro" id="IPR014985">
    <property type="entry name" value="WbqC"/>
</dbReference>
<sequence length="216" mass="25070">MKTILLHPSYFPSIEQMAAVAQAEKVVFEAEDNYQKQTYRNRTFIAHSNGRLLLNIPIKHTGKRRKTKDVIVENDFPWQEQHWKSLQSAYRTSPFFEYYEDDLKPLFTEPVGNLMEHNLKIFDLLCELIGIEVDVSKTVGFEKNPEITDLRILIDAKRKSNFEAEVYTQVHEANHPFLPNLSVLDLLFNEGPNALSYLERAPLPVGHLPKRENTSE</sequence>
<organism evidence="1 2">
    <name type="scientific">Aequorivita soesokkakensis</name>
    <dbReference type="NCBI Taxonomy" id="1385699"/>
    <lineage>
        <taxon>Bacteria</taxon>
        <taxon>Pseudomonadati</taxon>
        <taxon>Bacteroidota</taxon>
        <taxon>Flavobacteriia</taxon>
        <taxon>Flavobacteriales</taxon>
        <taxon>Flavobacteriaceae</taxon>
        <taxon>Aequorivita</taxon>
    </lineage>
</organism>
<accession>A0A1A9LI29</accession>
<evidence type="ECO:0000313" key="2">
    <source>
        <dbReference type="Proteomes" id="UP000077552"/>
    </source>
</evidence>
<comment type="caution">
    <text evidence="1">The sequence shown here is derived from an EMBL/GenBank/DDBJ whole genome shotgun (WGS) entry which is preliminary data.</text>
</comment>
<evidence type="ECO:0008006" key="3">
    <source>
        <dbReference type="Google" id="ProtNLM"/>
    </source>
</evidence>
<keyword evidence="2" id="KW-1185">Reference proteome</keyword>
<evidence type="ECO:0000313" key="1">
    <source>
        <dbReference type="EMBL" id="OAD92757.1"/>
    </source>
</evidence>
<dbReference type="AlphaFoldDB" id="A0A1A9LI29"/>
<reference evidence="1 2" key="1">
    <citation type="submission" date="2016-05" db="EMBL/GenBank/DDBJ databases">
        <title>Genome sequencing of Vitellibacter soesokkakensis RSSK-12.</title>
        <authorList>
            <person name="Thevarajoo S."/>
            <person name="Selvaratnam C."/>
            <person name="Goh K.M."/>
            <person name="Chan K.-G."/>
            <person name="Chong C.S."/>
        </authorList>
    </citation>
    <scope>NUCLEOTIDE SEQUENCE [LARGE SCALE GENOMIC DNA]</scope>
    <source>
        <strain evidence="1 2">RSSK-12</strain>
    </source>
</reference>
<dbReference type="Pfam" id="PF08889">
    <property type="entry name" value="WbqC"/>
    <property type="match status" value="2"/>
</dbReference>
<proteinExistence type="predicted"/>
<dbReference type="OrthoDB" id="1523452at2"/>
<dbReference type="RefSeq" id="WP_068760800.1">
    <property type="nucleotide sequence ID" value="NZ_LXIE01000001.1"/>
</dbReference>
<protein>
    <recommendedName>
        <fullName evidence="3">WbqC-like protein</fullName>
    </recommendedName>
</protein>
<gene>
    <name evidence="1" type="ORF">A7A78_02285</name>
</gene>
<dbReference type="Proteomes" id="UP000077552">
    <property type="component" value="Unassembled WGS sequence"/>
</dbReference>
<name>A0A1A9LI29_9FLAO</name>
<dbReference type="EMBL" id="LXIE01000001">
    <property type="protein sequence ID" value="OAD92757.1"/>
    <property type="molecule type" value="Genomic_DNA"/>
</dbReference>
<dbReference type="STRING" id="1385699.A7A78_02285"/>